<dbReference type="InterPro" id="IPR013563">
    <property type="entry name" value="Oligopep_ABC_C"/>
</dbReference>
<sequence length="353" mass="37899">MTEPVLSVRDLRVWYGTDRGPVRAVDGVTFDVRPGETLGLVGESGCGKSTLGRGVLGLTPPAAAVDGEVVLRSPGGAGRNLVGLPAKEIQRLRGPELGLIFQEPMTRLNPLMRISQHFEEALRAHHKGLPKQEIKARALAALRGMGIPESRYGSYPHEFSGGMRQRIMIALALVLRPAFIVADEPTTALDVLVEAQIIKILADLRKNFDTSLVLITHNLGIVAEACDRVAVMYAGHIVEQGDAREVFANPQHPYTRELLRSTISLSTTGLHFIPGSPPDLVEPPQGCRFHPRCPVAMRGCATVEPPEVVLPTGVVSACWQQAIEADPALADELGPGGREPLAAVKEISVADEA</sequence>
<evidence type="ECO:0000256" key="9">
    <source>
        <dbReference type="ARBA" id="ARBA00023136"/>
    </source>
</evidence>
<keyword evidence="6" id="KW-0547">Nucleotide-binding</keyword>
<dbReference type="AlphaFoldDB" id="A0A1M7IWY6"/>
<evidence type="ECO:0000313" key="11">
    <source>
        <dbReference type="EMBL" id="SHM45290.1"/>
    </source>
</evidence>
<dbReference type="RefSeq" id="WP_073499595.1">
    <property type="nucleotide sequence ID" value="NZ_FRBI01000011.1"/>
</dbReference>
<dbReference type="GO" id="GO:0015833">
    <property type="term" value="P:peptide transport"/>
    <property type="evidence" value="ECO:0007669"/>
    <property type="project" value="InterPro"/>
</dbReference>
<dbReference type="STRING" id="310782.SAMN05216499_11162"/>
<dbReference type="GO" id="GO:0016887">
    <property type="term" value="F:ATP hydrolysis activity"/>
    <property type="evidence" value="ECO:0007669"/>
    <property type="project" value="InterPro"/>
</dbReference>
<evidence type="ECO:0000256" key="2">
    <source>
        <dbReference type="ARBA" id="ARBA00005417"/>
    </source>
</evidence>
<organism evidence="11 12">
    <name type="scientific">Actinacidiphila paucisporea</name>
    <dbReference type="NCBI Taxonomy" id="310782"/>
    <lineage>
        <taxon>Bacteria</taxon>
        <taxon>Bacillati</taxon>
        <taxon>Actinomycetota</taxon>
        <taxon>Actinomycetes</taxon>
        <taxon>Kitasatosporales</taxon>
        <taxon>Streptomycetaceae</taxon>
        <taxon>Actinacidiphila</taxon>
    </lineage>
</organism>
<dbReference type="SUPFAM" id="SSF52540">
    <property type="entry name" value="P-loop containing nucleoside triphosphate hydrolases"/>
    <property type="match status" value="1"/>
</dbReference>
<gene>
    <name evidence="11" type="ORF">SAMN05216499_11162</name>
</gene>
<dbReference type="InterPro" id="IPR027417">
    <property type="entry name" value="P-loop_NTPase"/>
</dbReference>
<comment type="similarity">
    <text evidence="2">Belongs to the ABC transporter superfamily.</text>
</comment>
<keyword evidence="5" id="KW-0997">Cell inner membrane</keyword>
<dbReference type="NCBIfam" id="TIGR01727">
    <property type="entry name" value="oligo_HPY"/>
    <property type="match status" value="1"/>
</dbReference>
<dbReference type="EMBL" id="FRBI01000011">
    <property type="protein sequence ID" value="SHM45290.1"/>
    <property type="molecule type" value="Genomic_DNA"/>
</dbReference>
<dbReference type="PROSITE" id="PS50893">
    <property type="entry name" value="ABC_TRANSPORTER_2"/>
    <property type="match status" value="1"/>
</dbReference>
<name>A0A1M7IWY6_9ACTN</name>
<dbReference type="Gene3D" id="3.40.50.300">
    <property type="entry name" value="P-loop containing nucleotide triphosphate hydrolases"/>
    <property type="match status" value="1"/>
</dbReference>
<dbReference type="FunFam" id="3.40.50.300:FF:000016">
    <property type="entry name" value="Oligopeptide ABC transporter ATP-binding component"/>
    <property type="match status" value="1"/>
</dbReference>
<dbReference type="Proteomes" id="UP000184111">
    <property type="component" value="Unassembled WGS sequence"/>
</dbReference>
<keyword evidence="3" id="KW-0813">Transport</keyword>
<dbReference type="OrthoDB" id="5357528at2"/>
<dbReference type="GO" id="GO:0005886">
    <property type="term" value="C:plasma membrane"/>
    <property type="evidence" value="ECO:0007669"/>
    <property type="project" value="UniProtKB-SubCell"/>
</dbReference>
<proteinExistence type="inferred from homology"/>
<comment type="subcellular location">
    <subcellularLocation>
        <location evidence="1">Cell membrane</location>
        <topology evidence="1">Peripheral membrane protein</topology>
    </subcellularLocation>
</comment>
<dbReference type="Pfam" id="PF00005">
    <property type="entry name" value="ABC_tran"/>
    <property type="match status" value="1"/>
</dbReference>
<keyword evidence="8" id="KW-1278">Translocase</keyword>
<evidence type="ECO:0000256" key="8">
    <source>
        <dbReference type="ARBA" id="ARBA00022967"/>
    </source>
</evidence>
<dbReference type="PANTHER" id="PTHR43297:SF14">
    <property type="entry name" value="ATPASE AAA-TYPE CORE DOMAIN-CONTAINING PROTEIN"/>
    <property type="match status" value="1"/>
</dbReference>
<evidence type="ECO:0000256" key="1">
    <source>
        <dbReference type="ARBA" id="ARBA00004202"/>
    </source>
</evidence>
<dbReference type="PANTHER" id="PTHR43297">
    <property type="entry name" value="OLIGOPEPTIDE TRANSPORT ATP-BINDING PROTEIN APPD"/>
    <property type="match status" value="1"/>
</dbReference>
<dbReference type="InterPro" id="IPR003439">
    <property type="entry name" value="ABC_transporter-like_ATP-bd"/>
</dbReference>
<evidence type="ECO:0000259" key="10">
    <source>
        <dbReference type="PROSITE" id="PS50893"/>
    </source>
</evidence>
<accession>A0A1M7IWY6</accession>
<dbReference type="InterPro" id="IPR050388">
    <property type="entry name" value="ABC_Ni/Peptide_Import"/>
</dbReference>
<protein>
    <submittedName>
        <fullName evidence="11">Peptide/nickel transport system ATP-binding protein</fullName>
    </submittedName>
</protein>
<evidence type="ECO:0000256" key="7">
    <source>
        <dbReference type="ARBA" id="ARBA00022840"/>
    </source>
</evidence>
<dbReference type="SMART" id="SM00382">
    <property type="entry name" value="AAA"/>
    <property type="match status" value="1"/>
</dbReference>
<feature type="domain" description="ABC transporter" evidence="10">
    <location>
        <begin position="8"/>
        <end position="259"/>
    </location>
</feature>
<evidence type="ECO:0000256" key="6">
    <source>
        <dbReference type="ARBA" id="ARBA00022741"/>
    </source>
</evidence>
<dbReference type="InterPro" id="IPR003593">
    <property type="entry name" value="AAA+_ATPase"/>
</dbReference>
<keyword evidence="9" id="KW-0472">Membrane</keyword>
<dbReference type="PROSITE" id="PS00211">
    <property type="entry name" value="ABC_TRANSPORTER_1"/>
    <property type="match status" value="1"/>
</dbReference>
<keyword evidence="4" id="KW-1003">Cell membrane</keyword>
<evidence type="ECO:0000256" key="3">
    <source>
        <dbReference type="ARBA" id="ARBA00022448"/>
    </source>
</evidence>
<keyword evidence="7 11" id="KW-0067">ATP-binding</keyword>
<dbReference type="Pfam" id="PF08352">
    <property type="entry name" value="oligo_HPY"/>
    <property type="match status" value="1"/>
</dbReference>
<dbReference type="CDD" id="cd03257">
    <property type="entry name" value="ABC_NikE_OppD_transporters"/>
    <property type="match status" value="1"/>
</dbReference>
<evidence type="ECO:0000313" key="12">
    <source>
        <dbReference type="Proteomes" id="UP000184111"/>
    </source>
</evidence>
<reference evidence="11 12" key="1">
    <citation type="submission" date="2016-11" db="EMBL/GenBank/DDBJ databases">
        <authorList>
            <person name="Jaros S."/>
            <person name="Januszkiewicz K."/>
            <person name="Wedrychowicz H."/>
        </authorList>
    </citation>
    <scope>NUCLEOTIDE SEQUENCE [LARGE SCALE GENOMIC DNA]</scope>
    <source>
        <strain evidence="11 12">CGMCC 4.2025</strain>
    </source>
</reference>
<evidence type="ECO:0000256" key="5">
    <source>
        <dbReference type="ARBA" id="ARBA00022519"/>
    </source>
</evidence>
<dbReference type="InterPro" id="IPR017871">
    <property type="entry name" value="ABC_transporter-like_CS"/>
</dbReference>
<keyword evidence="12" id="KW-1185">Reference proteome</keyword>
<dbReference type="GO" id="GO:0005524">
    <property type="term" value="F:ATP binding"/>
    <property type="evidence" value="ECO:0007669"/>
    <property type="project" value="UniProtKB-KW"/>
</dbReference>
<evidence type="ECO:0000256" key="4">
    <source>
        <dbReference type="ARBA" id="ARBA00022475"/>
    </source>
</evidence>